<keyword evidence="2" id="KW-1133">Transmembrane helix</keyword>
<feature type="compositionally biased region" description="Basic and acidic residues" evidence="1">
    <location>
        <begin position="299"/>
        <end position="312"/>
    </location>
</feature>
<feature type="transmembrane region" description="Helical" evidence="2">
    <location>
        <begin position="124"/>
        <end position="149"/>
    </location>
</feature>
<dbReference type="RefSeq" id="WP_345560323.1">
    <property type="nucleotide sequence ID" value="NZ_BAAAZX010000001.1"/>
</dbReference>
<accession>A0ABP7PZB5</accession>
<reference evidence="4" key="1">
    <citation type="journal article" date="2019" name="Int. J. Syst. Evol. Microbiol.">
        <title>The Global Catalogue of Microorganisms (GCM) 10K type strain sequencing project: providing services to taxonomists for standard genome sequencing and annotation.</title>
        <authorList>
            <consortium name="The Broad Institute Genomics Platform"/>
            <consortium name="The Broad Institute Genome Sequencing Center for Infectious Disease"/>
            <person name="Wu L."/>
            <person name="Ma J."/>
        </authorList>
    </citation>
    <scope>NUCLEOTIDE SEQUENCE [LARGE SCALE GENOMIC DNA]</scope>
    <source>
        <strain evidence="4">JCM 16924</strain>
    </source>
</reference>
<name>A0ABP7PZB5_9ACTN</name>
<keyword evidence="2" id="KW-0472">Membrane</keyword>
<dbReference type="Proteomes" id="UP001500456">
    <property type="component" value="Unassembled WGS sequence"/>
</dbReference>
<sequence length="364" mass="36689">MADEHYRWLDRETAERLLSGESLDAVDAADRDQAERLAKTLGALSVDSPAGAELPGEAAALAAFRKARTDRVDDWVGDRAVDGSGARASRDRRSRPRSSDAGLVRIGGPDPDAPRRRRTRPVRLGLAAALAVGMAGGVAFAAGTGALPFKDSEPEPAASVSAAVTPDRPLVTPSPKGPQSEPTPDGATGDTGQGSSRDTARGGSATPDDGSQTGNGADGQEGRSGGEWSGAVSACSAVRDGERLSSERRRALEGAAGGSAKVWKYCAGVLASGSSEEDAHSDGKGGTGEQNGQDGQEDNEVKGDRDDGDGRNPGEGYTGGDNGTGGNGHHANGGLATPSAVASLEPEPATPSPGSAPSPTYSAL</sequence>
<proteinExistence type="predicted"/>
<feature type="region of interest" description="Disordered" evidence="1">
    <location>
        <begin position="77"/>
        <end position="119"/>
    </location>
</feature>
<feature type="region of interest" description="Disordered" evidence="1">
    <location>
        <begin position="152"/>
        <end position="245"/>
    </location>
</feature>
<protein>
    <recommendedName>
        <fullName evidence="5">Extensin</fullName>
    </recommendedName>
</protein>
<keyword evidence="4" id="KW-1185">Reference proteome</keyword>
<keyword evidence="2" id="KW-0812">Transmembrane</keyword>
<comment type="caution">
    <text evidence="3">The sequence shown here is derived from an EMBL/GenBank/DDBJ whole genome shotgun (WGS) entry which is preliminary data.</text>
</comment>
<feature type="compositionally biased region" description="Gly residues" evidence="1">
    <location>
        <begin position="216"/>
        <end position="228"/>
    </location>
</feature>
<evidence type="ECO:0000313" key="4">
    <source>
        <dbReference type="Proteomes" id="UP001500456"/>
    </source>
</evidence>
<evidence type="ECO:0000256" key="2">
    <source>
        <dbReference type="SAM" id="Phobius"/>
    </source>
</evidence>
<gene>
    <name evidence="3" type="ORF">GCM10022232_01320</name>
</gene>
<organism evidence="3 4">
    <name type="scientific">Streptomyces plumbiresistens</name>
    <dbReference type="NCBI Taxonomy" id="511811"/>
    <lineage>
        <taxon>Bacteria</taxon>
        <taxon>Bacillati</taxon>
        <taxon>Actinomycetota</taxon>
        <taxon>Actinomycetes</taxon>
        <taxon>Kitasatosporales</taxon>
        <taxon>Streptomycetaceae</taxon>
        <taxon>Streptomyces</taxon>
    </lineage>
</organism>
<dbReference type="EMBL" id="BAAAZX010000001">
    <property type="protein sequence ID" value="GAA3973886.1"/>
    <property type="molecule type" value="Genomic_DNA"/>
</dbReference>
<evidence type="ECO:0000313" key="3">
    <source>
        <dbReference type="EMBL" id="GAA3973886.1"/>
    </source>
</evidence>
<feature type="compositionally biased region" description="Gly residues" evidence="1">
    <location>
        <begin position="313"/>
        <end position="328"/>
    </location>
</feature>
<evidence type="ECO:0000256" key="1">
    <source>
        <dbReference type="SAM" id="MobiDB-lite"/>
    </source>
</evidence>
<feature type="region of interest" description="Disordered" evidence="1">
    <location>
        <begin position="272"/>
        <end position="364"/>
    </location>
</feature>
<feature type="compositionally biased region" description="Low complexity" evidence="1">
    <location>
        <begin position="155"/>
        <end position="164"/>
    </location>
</feature>
<feature type="compositionally biased region" description="Low complexity" evidence="1">
    <location>
        <begin position="99"/>
        <end position="110"/>
    </location>
</feature>
<evidence type="ECO:0008006" key="5">
    <source>
        <dbReference type="Google" id="ProtNLM"/>
    </source>
</evidence>